<accession>A0A059G088</accession>
<evidence type="ECO:0000256" key="2">
    <source>
        <dbReference type="ARBA" id="ARBA00022670"/>
    </source>
</evidence>
<dbReference type="PANTHER" id="PTHR47359">
    <property type="entry name" value="PEPTIDOGLYCAN DL-ENDOPEPTIDASE CWLO"/>
    <property type="match status" value="1"/>
</dbReference>
<feature type="domain" description="NlpC/P60" evidence="5">
    <location>
        <begin position="142"/>
        <end position="272"/>
    </location>
</feature>
<dbReference type="PANTHER" id="PTHR47359:SF3">
    <property type="entry name" value="NLP_P60 DOMAIN-CONTAINING PROTEIN-RELATED"/>
    <property type="match status" value="1"/>
</dbReference>
<dbReference type="SUPFAM" id="SSF54001">
    <property type="entry name" value="Cysteine proteinases"/>
    <property type="match status" value="1"/>
</dbReference>
<dbReference type="Proteomes" id="UP000025061">
    <property type="component" value="Unassembled WGS sequence"/>
</dbReference>
<dbReference type="RefSeq" id="WP_011645686.1">
    <property type="nucleotide sequence ID" value="NZ_ARYI01000001.1"/>
</dbReference>
<gene>
    <name evidence="6" type="ORF">HHI_01945</name>
</gene>
<protein>
    <submittedName>
        <fullName evidence="6">NlpC/P60 family protein</fullName>
    </submittedName>
</protein>
<evidence type="ECO:0000313" key="6">
    <source>
        <dbReference type="EMBL" id="KCZ96402.1"/>
    </source>
</evidence>
<keyword evidence="4" id="KW-0788">Thiol protease</keyword>
<dbReference type="OrthoDB" id="9813368at2"/>
<sequence>MPEFNDPRLARPEGAGTAFQVSAGATAIREIPAPDGRAVTFALHGEVVDVFREEGEFGLVQCRRDRYTGWALMEALSAPVMAPTHKVSALRTYAFSEPDIKSAPHFMLSLGARVVATGRKEGALIECVRAGWVPQGHLAPLDQFEPDPAGVALRFLEAPYLWGGRESLGLDCTGLTQQAFEACGVLLPRDSDMQLAWAGTEVSGFVQVCPESVSLCRGDLVFWRDHVGILTAPDTLLHANAYHMKVAQEPLAEAIERIEKSTGPVLSVRRIDLAADRAKIPDWLSA</sequence>
<dbReference type="Pfam" id="PF00877">
    <property type="entry name" value="NLPC_P60"/>
    <property type="match status" value="1"/>
</dbReference>
<dbReference type="InterPro" id="IPR051794">
    <property type="entry name" value="PG_Endopeptidase_C40"/>
</dbReference>
<dbReference type="AlphaFoldDB" id="A0A059G088"/>
<reference evidence="6 7" key="1">
    <citation type="submission" date="2013-04" db="EMBL/GenBank/DDBJ databases">
        <title>Hyphomonas hirschiana VP5 Genome Sequencing.</title>
        <authorList>
            <person name="Lai Q."/>
            <person name="Shao Z."/>
        </authorList>
    </citation>
    <scope>NUCLEOTIDE SEQUENCE [LARGE SCALE GENOMIC DNA]</scope>
    <source>
        <strain evidence="6 7">VP5</strain>
    </source>
</reference>
<organism evidence="6 7">
    <name type="scientific">Hyphomonas hirschiana VP5</name>
    <dbReference type="NCBI Taxonomy" id="1280951"/>
    <lineage>
        <taxon>Bacteria</taxon>
        <taxon>Pseudomonadati</taxon>
        <taxon>Pseudomonadota</taxon>
        <taxon>Alphaproteobacteria</taxon>
        <taxon>Hyphomonadales</taxon>
        <taxon>Hyphomonadaceae</taxon>
        <taxon>Hyphomonas</taxon>
    </lineage>
</organism>
<evidence type="ECO:0000259" key="5">
    <source>
        <dbReference type="PROSITE" id="PS51935"/>
    </source>
</evidence>
<evidence type="ECO:0000256" key="3">
    <source>
        <dbReference type="ARBA" id="ARBA00022801"/>
    </source>
</evidence>
<dbReference type="PATRIC" id="fig|1280951.3.peg.390"/>
<proteinExistence type="inferred from homology"/>
<dbReference type="InterPro" id="IPR038765">
    <property type="entry name" value="Papain-like_cys_pep_sf"/>
</dbReference>
<dbReference type="Pfam" id="PF18348">
    <property type="entry name" value="SH3_16"/>
    <property type="match status" value="1"/>
</dbReference>
<dbReference type="PROSITE" id="PS51935">
    <property type="entry name" value="NLPC_P60"/>
    <property type="match status" value="1"/>
</dbReference>
<comment type="similarity">
    <text evidence="1">Belongs to the peptidase C40 family.</text>
</comment>
<dbReference type="Gene3D" id="3.90.1720.10">
    <property type="entry name" value="endopeptidase domain like (from Nostoc punctiforme)"/>
    <property type="match status" value="1"/>
</dbReference>
<keyword evidence="2" id="KW-0645">Protease</keyword>
<comment type="caution">
    <text evidence="6">The sequence shown here is derived from an EMBL/GenBank/DDBJ whole genome shotgun (WGS) entry which is preliminary data.</text>
</comment>
<evidence type="ECO:0000256" key="1">
    <source>
        <dbReference type="ARBA" id="ARBA00007074"/>
    </source>
</evidence>
<evidence type="ECO:0000256" key="4">
    <source>
        <dbReference type="ARBA" id="ARBA00022807"/>
    </source>
</evidence>
<keyword evidence="7" id="KW-1185">Reference proteome</keyword>
<keyword evidence="3" id="KW-0378">Hydrolase</keyword>
<dbReference type="GO" id="GO:0008234">
    <property type="term" value="F:cysteine-type peptidase activity"/>
    <property type="evidence" value="ECO:0007669"/>
    <property type="project" value="UniProtKB-KW"/>
</dbReference>
<dbReference type="InterPro" id="IPR041382">
    <property type="entry name" value="SH3_16"/>
</dbReference>
<dbReference type="GO" id="GO:0006508">
    <property type="term" value="P:proteolysis"/>
    <property type="evidence" value="ECO:0007669"/>
    <property type="project" value="UniProtKB-KW"/>
</dbReference>
<dbReference type="EMBL" id="ARYI01000001">
    <property type="protein sequence ID" value="KCZ96402.1"/>
    <property type="molecule type" value="Genomic_DNA"/>
</dbReference>
<evidence type="ECO:0000313" key="7">
    <source>
        <dbReference type="Proteomes" id="UP000025061"/>
    </source>
</evidence>
<dbReference type="InterPro" id="IPR000064">
    <property type="entry name" value="NLP_P60_dom"/>
</dbReference>
<name>A0A059G088_9PROT</name>